<dbReference type="Pfam" id="PF00581">
    <property type="entry name" value="Rhodanese"/>
    <property type="match status" value="1"/>
</dbReference>
<reference evidence="3 4" key="1">
    <citation type="submission" date="2015-01" db="EMBL/GenBank/DDBJ databases">
        <title>Genome sequence of Jeotgalibacillus alimentarius.</title>
        <authorList>
            <person name="Goh K.M."/>
            <person name="Chan K.-G."/>
            <person name="Yaakop A.S."/>
            <person name="Ee R."/>
            <person name="Gan H.M."/>
            <person name="Chan C.S."/>
        </authorList>
    </citation>
    <scope>NUCLEOTIDE SEQUENCE [LARGE SCALE GENOMIC DNA]</scope>
    <source>
        <strain evidence="3 4">YKJ-13</strain>
    </source>
</reference>
<feature type="domain" description="Rhodanese" evidence="2">
    <location>
        <begin position="123"/>
        <end position="217"/>
    </location>
</feature>
<dbReference type="PANTHER" id="PTHR43268:SF3">
    <property type="entry name" value="RHODANESE-LIKE DOMAIN-CONTAINING PROTEIN 7-RELATED"/>
    <property type="match status" value="1"/>
</dbReference>
<dbReference type="RefSeq" id="WP_041121590.1">
    <property type="nucleotide sequence ID" value="NZ_JXRQ01000015.1"/>
</dbReference>
<dbReference type="PANTHER" id="PTHR43268">
    <property type="entry name" value="THIOSULFATE SULFURTRANSFERASE/RHODANESE-LIKE DOMAIN-CONTAINING PROTEIN 2"/>
    <property type="match status" value="1"/>
</dbReference>
<comment type="catalytic activity">
    <reaction evidence="1">
        <text>uridine(34) in tRNA + AH2 + O2 = 5-hydroxyuridine(34) in tRNA + A + H2O</text>
        <dbReference type="Rhea" id="RHEA:64224"/>
        <dbReference type="Rhea" id="RHEA-COMP:11727"/>
        <dbReference type="Rhea" id="RHEA-COMP:13381"/>
        <dbReference type="ChEBI" id="CHEBI:13193"/>
        <dbReference type="ChEBI" id="CHEBI:15377"/>
        <dbReference type="ChEBI" id="CHEBI:15379"/>
        <dbReference type="ChEBI" id="CHEBI:17499"/>
        <dbReference type="ChEBI" id="CHEBI:65315"/>
        <dbReference type="ChEBI" id="CHEBI:136877"/>
    </reaction>
</comment>
<comment type="similarity">
    <text evidence="1">Belongs to the TrhO family.</text>
</comment>
<evidence type="ECO:0000259" key="2">
    <source>
        <dbReference type="PROSITE" id="PS50206"/>
    </source>
</evidence>
<keyword evidence="3" id="KW-0808">Transferase</keyword>
<dbReference type="InterPro" id="IPR001763">
    <property type="entry name" value="Rhodanese-like_dom"/>
</dbReference>
<accession>A0A0C2SBY7</accession>
<dbReference type="InterPro" id="IPR020936">
    <property type="entry name" value="TrhO"/>
</dbReference>
<sequence length="320" mass="36734">MDYRVLLYYHYTKIEDPEAVAAEHLDFCKELGLKGRILVAHEGINGTCSGTIEQTNAYMEAMKNNPLFEGIVFKIDEAEGHTFKKMHVRPRPELVNLSLEDDINPNELTGRYLSPKEFYEEMQREDTIVLDARNTYEYDVGHFRGAIRPDVETFRDLPNWVRENRHMLEGKRVLTYCTGGIRCEKFSGWLVKEGFEDAAQLHGGIATYGKDPEVKGQLWDGQMYVFDERLTVPINQVEHVVVGRDHFDGTPCERYINCSNPDCNKQILAHEENEAKYLGGCSIECAKNVRNRYSIRMGLTGEEVEKRLAVLEEELTAKQG</sequence>
<organism evidence="3 4">
    <name type="scientific">Jeotgalibacillus alimentarius</name>
    <dbReference type="NCBI Taxonomy" id="135826"/>
    <lineage>
        <taxon>Bacteria</taxon>
        <taxon>Bacillati</taxon>
        <taxon>Bacillota</taxon>
        <taxon>Bacilli</taxon>
        <taxon>Bacillales</taxon>
        <taxon>Caryophanaceae</taxon>
        <taxon>Jeotgalibacillus</taxon>
    </lineage>
</organism>
<dbReference type="GO" id="GO:0016740">
    <property type="term" value="F:transferase activity"/>
    <property type="evidence" value="ECO:0007669"/>
    <property type="project" value="UniProtKB-KW"/>
</dbReference>
<dbReference type="Proteomes" id="UP000031950">
    <property type="component" value="Unassembled WGS sequence"/>
</dbReference>
<keyword evidence="4" id="KW-1185">Reference proteome</keyword>
<proteinExistence type="inferred from homology"/>
<dbReference type="EMBL" id="JXRQ01000015">
    <property type="protein sequence ID" value="KIL51464.1"/>
    <property type="molecule type" value="Genomic_DNA"/>
</dbReference>
<dbReference type="InterPro" id="IPR040503">
    <property type="entry name" value="TRHO_N"/>
</dbReference>
<dbReference type="STRING" id="135826.KP77_09760"/>
<evidence type="ECO:0000313" key="4">
    <source>
        <dbReference type="Proteomes" id="UP000031950"/>
    </source>
</evidence>
<dbReference type="PATRIC" id="fig|135826.4.peg.971"/>
<dbReference type="Pfam" id="PF12368">
    <property type="entry name" value="Rhodanese_C"/>
    <property type="match status" value="1"/>
</dbReference>
<dbReference type="PROSITE" id="PS50206">
    <property type="entry name" value="RHODANESE_3"/>
    <property type="match status" value="1"/>
</dbReference>
<dbReference type="GO" id="GO:0016705">
    <property type="term" value="F:oxidoreductase activity, acting on paired donors, with incorporation or reduction of molecular oxygen"/>
    <property type="evidence" value="ECO:0007669"/>
    <property type="project" value="UniProtKB-UniRule"/>
</dbReference>
<dbReference type="NCBIfam" id="NF001135">
    <property type="entry name" value="PRK00142.1-3"/>
    <property type="match status" value="1"/>
</dbReference>
<dbReference type="Pfam" id="PF17773">
    <property type="entry name" value="UPF0176_N"/>
    <property type="match status" value="1"/>
</dbReference>
<evidence type="ECO:0000256" key="1">
    <source>
        <dbReference type="HAMAP-Rule" id="MF_00469"/>
    </source>
</evidence>
<comment type="function">
    <text evidence="1">Catalyzes oxygen-dependent 5-hydroxyuridine (ho5U) modification at position 34 in tRNAs.</text>
</comment>
<dbReference type="Gene3D" id="3.30.70.100">
    <property type="match status" value="1"/>
</dbReference>
<name>A0A0C2SBY7_9BACL</name>
<keyword evidence="1" id="KW-0819">tRNA processing</keyword>
<dbReference type="GO" id="GO:0006400">
    <property type="term" value="P:tRNA modification"/>
    <property type="evidence" value="ECO:0007669"/>
    <property type="project" value="UniProtKB-UniRule"/>
</dbReference>
<dbReference type="HAMAP" id="MF_00469">
    <property type="entry name" value="TrhO"/>
    <property type="match status" value="1"/>
</dbReference>
<gene>
    <name evidence="1" type="primary">trhO</name>
    <name evidence="3" type="ORF">KP77_09760</name>
</gene>
<dbReference type="Gene3D" id="3.40.250.10">
    <property type="entry name" value="Rhodanese-like domain"/>
    <property type="match status" value="1"/>
</dbReference>
<dbReference type="InterPro" id="IPR036873">
    <property type="entry name" value="Rhodanese-like_dom_sf"/>
</dbReference>
<dbReference type="EC" id="1.14.-.-" evidence="1"/>
<dbReference type="InterPro" id="IPR022111">
    <property type="entry name" value="Rhodanese_C"/>
</dbReference>
<dbReference type="SMART" id="SM00450">
    <property type="entry name" value="RHOD"/>
    <property type="match status" value="1"/>
</dbReference>
<evidence type="ECO:0000313" key="3">
    <source>
        <dbReference type="EMBL" id="KIL51464.1"/>
    </source>
</evidence>
<comment type="caution">
    <text evidence="3">The sequence shown here is derived from an EMBL/GenBank/DDBJ whole genome shotgun (WGS) entry which is preliminary data.</text>
</comment>
<dbReference type="SUPFAM" id="SSF52821">
    <property type="entry name" value="Rhodanese/Cell cycle control phosphatase"/>
    <property type="match status" value="1"/>
</dbReference>
<dbReference type="OrthoDB" id="9778326at2"/>
<keyword evidence="1" id="KW-0560">Oxidoreductase</keyword>
<protein>
    <recommendedName>
        <fullName evidence="1">tRNA uridine(34) hydroxylase</fullName>
        <ecNumber evidence="1">1.14.-.-</ecNumber>
    </recommendedName>
    <alternativeName>
        <fullName evidence="1">tRNA hydroxylation protein O</fullName>
    </alternativeName>
</protein>
<dbReference type="CDD" id="cd01518">
    <property type="entry name" value="RHOD_YceA"/>
    <property type="match status" value="1"/>
</dbReference>
<dbReference type="AlphaFoldDB" id="A0A0C2SBY7"/>